<gene>
    <name evidence="4" type="ORF">J3U87_19250</name>
</gene>
<organism evidence="4 5">
    <name type="scientific">Sulfidibacter corallicola</name>
    <dbReference type="NCBI Taxonomy" id="2818388"/>
    <lineage>
        <taxon>Bacteria</taxon>
        <taxon>Pseudomonadati</taxon>
        <taxon>Acidobacteriota</taxon>
        <taxon>Holophagae</taxon>
        <taxon>Acanthopleuribacterales</taxon>
        <taxon>Acanthopleuribacteraceae</taxon>
        <taxon>Sulfidibacter</taxon>
    </lineage>
</organism>
<dbReference type="InterPro" id="IPR002035">
    <property type="entry name" value="VWF_A"/>
</dbReference>
<dbReference type="PANTHER" id="PTHR37464:SF1">
    <property type="entry name" value="BLL2463 PROTEIN"/>
    <property type="match status" value="1"/>
</dbReference>
<evidence type="ECO:0000313" key="5">
    <source>
        <dbReference type="Proteomes" id="UP000663929"/>
    </source>
</evidence>
<dbReference type="Proteomes" id="UP000663929">
    <property type="component" value="Chromosome"/>
</dbReference>
<dbReference type="InterPro" id="IPR029062">
    <property type="entry name" value="Class_I_gatase-like"/>
</dbReference>
<dbReference type="InterPro" id="IPR024163">
    <property type="entry name" value="Aerotolerance_reg_N"/>
</dbReference>
<keyword evidence="5" id="KW-1185">Reference proteome</keyword>
<dbReference type="Gene3D" id="3.40.50.880">
    <property type="match status" value="1"/>
</dbReference>
<reference evidence="4" key="1">
    <citation type="submission" date="2021-03" db="EMBL/GenBank/DDBJ databases">
        <title>Acanthopleuribacteraceae sp. M133.</title>
        <authorList>
            <person name="Wang G."/>
        </authorList>
    </citation>
    <scope>NUCLEOTIDE SEQUENCE</scope>
    <source>
        <strain evidence="4">M133</strain>
    </source>
</reference>
<keyword evidence="1" id="KW-0812">Transmembrane</keyword>
<evidence type="ECO:0000256" key="1">
    <source>
        <dbReference type="SAM" id="Phobius"/>
    </source>
</evidence>
<feature type="transmembrane region" description="Helical" evidence="1">
    <location>
        <begin position="61"/>
        <end position="79"/>
    </location>
</feature>
<dbReference type="InterPro" id="IPR011933">
    <property type="entry name" value="Double_TM_dom"/>
</dbReference>
<sequence length="662" mass="73931">MSLFNISFLAPLAFLGLLALAIPIYLHMRHKPRAERYRFPAIDFLLKADKKRKRRFRVEQMLLMLFRIMIVCLLAILFAKPYVDEKFGDSGLKTNAPLIVLLDDSVSMMAAPGGERLFEEARLQIRDLLERRAGASPTRLILAGNPEAHPKLKTADQVLDVLPRLKPTTGGHTLDAGYEKALAIVREEGWNQAILRIITDGSLSAWRQVPVEKPSAVEVIYASVRGEKPLRNLGLSKVDQAPGDTNSIEVSLQNGGDQREQANLILSMPDGTRLSHPMRVDGFAQTVHRFGLEERVPATLTLRLPSDDFDLDNEVVYAPRSNRKVNILVVDGDSHPEAIHSESFFFKNALGLDESDLYGYALNVVTPAGLDRSKTDWADVICMLNADLPQSDMLTEALDTGKGVMVTMGERMDRDAWNQFFSKYGLEMWEAKSLEPPRPAEIKQYDHPLFSSIDESDWRGYLDGFTVGRFTIMTAGQSGAKVPIALADGTPLLLTHQASAGRLAVWASSADLDWNSFALSFGYVPFVRQIVAYLSERDENMSYQGMTVSEVLEQDIAAELNPKYIPEVYRDLDIAGPLPGIYTRQVNKNTQFIQVRLDPEELNFKSFEALADTNQGENVLEQAGFRSFVRAELAPQVQWLLFALILVETCVAARVSLNWGGR</sequence>
<evidence type="ECO:0000313" key="4">
    <source>
        <dbReference type="EMBL" id="QTD47731.1"/>
    </source>
</evidence>
<keyword evidence="1" id="KW-1133">Transmembrane helix</keyword>
<feature type="domain" description="VWFA" evidence="3">
    <location>
        <begin position="98"/>
        <end position="201"/>
    </location>
</feature>
<dbReference type="KEGG" id="scor:J3U87_19250"/>
<evidence type="ECO:0000259" key="3">
    <source>
        <dbReference type="Pfam" id="PF13519"/>
    </source>
</evidence>
<dbReference type="AlphaFoldDB" id="A0A8A4TG35"/>
<dbReference type="PANTHER" id="PTHR37464">
    <property type="entry name" value="BLL2463 PROTEIN"/>
    <property type="match status" value="1"/>
</dbReference>
<accession>A0A8A4TG35</accession>
<evidence type="ECO:0000259" key="2">
    <source>
        <dbReference type="Pfam" id="PF07584"/>
    </source>
</evidence>
<proteinExistence type="predicted"/>
<dbReference type="SUPFAM" id="SSF52317">
    <property type="entry name" value="Class I glutamine amidotransferase-like"/>
    <property type="match status" value="1"/>
</dbReference>
<dbReference type="EMBL" id="CP071793">
    <property type="protein sequence ID" value="QTD47731.1"/>
    <property type="molecule type" value="Genomic_DNA"/>
</dbReference>
<dbReference type="Pfam" id="PF07584">
    <property type="entry name" value="BatA"/>
    <property type="match status" value="1"/>
</dbReference>
<dbReference type="Pfam" id="PF13519">
    <property type="entry name" value="VWA_2"/>
    <property type="match status" value="1"/>
</dbReference>
<dbReference type="NCBIfam" id="TIGR02226">
    <property type="entry name" value="two_anch"/>
    <property type="match status" value="1"/>
</dbReference>
<feature type="domain" description="Aerotolerance regulator N-terminal" evidence="2">
    <location>
        <begin position="6"/>
        <end position="81"/>
    </location>
</feature>
<protein>
    <submittedName>
        <fullName evidence="4">BatA and WFA domain-containing protein</fullName>
    </submittedName>
</protein>
<keyword evidence="1" id="KW-0472">Membrane</keyword>
<dbReference type="RefSeq" id="WP_237377397.1">
    <property type="nucleotide sequence ID" value="NZ_CP071793.1"/>
</dbReference>
<name>A0A8A4TG35_SULCO</name>
<feature type="transmembrane region" description="Helical" evidence="1">
    <location>
        <begin position="6"/>
        <end position="26"/>
    </location>
</feature>